<evidence type="ECO:0000313" key="1">
    <source>
        <dbReference type="EMBL" id="MDR6241139.1"/>
    </source>
</evidence>
<dbReference type="Proteomes" id="UP001185092">
    <property type="component" value="Unassembled WGS sequence"/>
</dbReference>
<dbReference type="AlphaFoldDB" id="A0AAE3XSC7"/>
<dbReference type="EMBL" id="JAVDQD010000006">
    <property type="protein sequence ID" value="MDR6241139.1"/>
    <property type="molecule type" value="Genomic_DNA"/>
</dbReference>
<evidence type="ECO:0000313" key="2">
    <source>
        <dbReference type="Proteomes" id="UP001185092"/>
    </source>
</evidence>
<reference evidence="1" key="1">
    <citation type="submission" date="2023-07" db="EMBL/GenBank/DDBJ databases">
        <title>Genomic Encyclopedia of Type Strains, Phase IV (KMG-IV): sequencing the most valuable type-strain genomes for metagenomic binning, comparative biology and taxonomic classification.</title>
        <authorList>
            <person name="Goeker M."/>
        </authorList>
    </citation>
    <scope>NUCLEOTIDE SEQUENCE</scope>
    <source>
        <strain evidence="1">DSM 26174</strain>
    </source>
</reference>
<protein>
    <submittedName>
        <fullName evidence="1">Uncharacterized protein</fullName>
    </submittedName>
</protein>
<keyword evidence="2" id="KW-1185">Reference proteome</keyword>
<dbReference type="RefSeq" id="WP_309941698.1">
    <property type="nucleotide sequence ID" value="NZ_AP025305.1"/>
</dbReference>
<proteinExistence type="predicted"/>
<sequence length="114" mass="13691">MNKDKIKYILNYHSSLMTKEEKIAWRHWSSVYKMGNSSPEQKENRIKLSLQRGWMTDDDNILKLLENGIDEFERKVAERIDDSNSIEYNNCPKCERITRTPKAKQCRFCGYDWH</sequence>
<name>A0AAE3XSC7_9BACT</name>
<comment type="caution">
    <text evidence="1">The sequence shown here is derived from an EMBL/GenBank/DDBJ whole genome shotgun (WGS) entry which is preliminary data.</text>
</comment>
<accession>A0AAE3XSC7</accession>
<organism evidence="1 2">
    <name type="scientific">Aureibacter tunicatorum</name>
    <dbReference type="NCBI Taxonomy" id="866807"/>
    <lineage>
        <taxon>Bacteria</taxon>
        <taxon>Pseudomonadati</taxon>
        <taxon>Bacteroidota</taxon>
        <taxon>Cytophagia</taxon>
        <taxon>Cytophagales</taxon>
        <taxon>Persicobacteraceae</taxon>
        <taxon>Aureibacter</taxon>
    </lineage>
</organism>
<gene>
    <name evidence="1" type="ORF">HNQ88_004215</name>
</gene>